<evidence type="ECO:0000313" key="1">
    <source>
        <dbReference type="EMBL" id="VUZ42681.1"/>
    </source>
</evidence>
<dbReference type="Proteomes" id="UP000321570">
    <property type="component" value="Unassembled WGS sequence"/>
</dbReference>
<dbReference type="EMBL" id="CABIJS010000089">
    <property type="protein sequence ID" value="VUZ42681.1"/>
    <property type="molecule type" value="Genomic_DNA"/>
</dbReference>
<reference evidence="1 2" key="1">
    <citation type="submission" date="2019-07" db="EMBL/GenBank/DDBJ databases">
        <authorList>
            <person name="Jastrzebski P J."/>
            <person name="Paukszto L."/>
            <person name="Jastrzebski P J."/>
        </authorList>
    </citation>
    <scope>NUCLEOTIDE SEQUENCE [LARGE SCALE GENOMIC DNA]</scope>
    <source>
        <strain evidence="1 2">WMS-il1</strain>
    </source>
</reference>
<proteinExistence type="predicted"/>
<protein>
    <submittedName>
        <fullName evidence="1">Uncharacterized protein</fullName>
    </submittedName>
</protein>
<keyword evidence="2" id="KW-1185">Reference proteome</keyword>
<accession>A0A564Y610</accession>
<evidence type="ECO:0000313" key="2">
    <source>
        <dbReference type="Proteomes" id="UP000321570"/>
    </source>
</evidence>
<organism evidence="1 2">
    <name type="scientific">Hymenolepis diminuta</name>
    <name type="common">Rat tapeworm</name>
    <dbReference type="NCBI Taxonomy" id="6216"/>
    <lineage>
        <taxon>Eukaryota</taxon>
        <taxon>Metazoa</taxon>
        <taxon>Spiralia</taxon>
        <taxon>Lophotrochozoa</taxon>
        <taxon>Platyhelminthes</taxon>
        <taxon>Cestoda</taxon>
        <taxon>Eucestoda</taxon>
        <taxon>Cyclophyllidea</taxon>
        <taxon>Hymenolepididae</taxon>
        <taxon>Hymenolepis</taxon>
    </lineage>
</organism>
<dbReference type="AlphaFoldDB" id="A0A564Y610"/>
<gene>
    <name evidence="1" type="ORF">WMSIL1_LOCUS3174</name>
</gene>
<name>A0A564Y610_HYMDI</name>
<sequence length="55" mass="6340">MLYEMTRKEIKIENLTHNSVFITSDDMPTHLVHKISPSMPQSAQFVAQLNPNVEK</sequence>